<reference evidence="1" key="2">
    <citation type="submission" date="2012-12" db="EMBL/GenBank/DDBJ databases">
        <authorList>
            <person name="Gao Y.W."/>
            <person name="Fan S.T."/>
            <person name="Sun H.T."/>
            <person name="Wang Z."/>
            <person name="Gao X.L."/>
            <person name="Li Y.G."/>
            <person name="Wang T.C."/>
            <person name="Zhang K."/>
            <person name="Xu W.W."/>
            <person name="Yu Z.J."/>
            <person name="Xia X.Z."/>
        </authorList>
    </citation>
    <scope>NUCLEOTIDE SEQUENCE</scope>
    <source>
        <strain evidence="1">FR3</strain>
    </source>
</reference>
<organism evidence="1">
    <name type="scientific">Brugia malayi</name>
    <name type="common">Filarial nematode worm</name>
    <dbReference type="NCBI Taxonomy" id="6279"/>
    <lineage>
        <taxon>Eukaryota</taxon>
        <taxon>Metazoa</taxon>
        <taxon>Ecdysozoa</taxon>
        <taxon>Nematoda</taxon>
        <taxon>Chromadorea</taxon>
        <taxon>Rhabditida</taxon>
        <taxon>Spirurina</taxon>
        <taxon>Spiruromorpha</taxon>
        <taxon>Filarioidea</taxon>
        <taxon>Onchocercidae</taxon>
        <taxon>Brugia</taxon>
    </lineage>
</organism>
<sequence length="133" mass="15313">MWIIVRNTKGEPPTCGCKHGDKPPPPRVMIDEWIDLWPLPDFVRGYDYDWKLFSLCALFGEKEWFSVHVDRKDIISPCADIRNKKVSAAFGGKEHIMGLSVQKQMVLCPKDLATNLINCKRPPLNEWSFVINL</sequence>
<reference evidence="2" key="3">
    <citation type="submission" date="2019-04" db="EMBL/GenBank/DDBJ databases">
        <authorList>
            <person name="Howe K."/>
            <person name="Paulini M."/>
            <person name="Williams G."/>
        </authorList>
    </citation>
    <scope>NUCLEOTIDE SEQUENCE [LARGE SCALE GENOMIC DNA]</scope>
    <source>
        <strain evidence="2">FR3</strain>
    </source>
</reference>
<dbReference type="WormBase" id="Bm8844">
    <property type="protein sequence ID" value="BM25175"/>
    <property type="gene ID" value="WBGene00229105"/>
</dbReference>
<dbReference type="WBParaSite" id="Bm8844.1">
    <property type="protein sequence ID" value="Bm8844.1"/>
    <property type="gene ID" value="WBGene00229105"/>
</dbReference>
<dbReference type="GeneID" id="6099040"/>
<name>A0A0H5SG54_BRUMA</name>
<gene>
    <name evidence="1 4 5" type="ORF">Bm8844</name>
    <name evidence="2" type="ORF">BM_BM8844</name>
    <name evidence="1" type="ORF">BM_Bm8844</name>
</gene>
<reference evidence="4" key="4">
    <citation type="submission" date="2019-12" db="UniProtKB">
        <authorList>
            <consortium name="WormBaseParasite"/>
        </authorList>
    </citation>
    <scope>IDENTIFICATION</scope>
</reference>
<accession>A0A4E9F1R6</accession>
<dbReference type="InterPro" id="IPR021010">
    <property type="entry name" value="Cytosolic_motility_protein"/>
</dbReference>
<accession>A0A0H5SG54</accession>
<dbReference type="EMBL" id="CAAKNF010000196">
    <property type="protein sequence ID" value="VIO88430.1"/>
    <property type="molecule type" value="Genomic_DNA"/>
</dbReference>
<dbReference type="Proteomes" id="UP000006672">
    <property type="component" value="Unassembled WGS sequence"/>
</dbReference>
<dbReference type="PANTHER" id="PTHR31578:SF3">
    <property type="entry name" value="NEMATODE SPECIFIC PEPTIDE FAMILY"/>
    <property type="match status" value="1"/>
</dbReference>
<evidence type="ECO:0000313" key="4">
    <source>
        <dbReference type="WBParaSite" id="Bm8844.1"/>
    </source>
</evidence>
<reference evidence="1 3" key="1">
    <citation type="journal article" date="2007" name="Science">
        <title>Draft genome of the filarial nematode parasite Brugia malayi.</title>
        <authorList>
            <person name="Ghedin E."/>
            <person name="Wang S."/>
            <person name="Spiro D."/>
            <person name="Caler E."/>
            <person name="Zhao Q."/>
            <person name="Crabtree J."/>
            <person name="Allen J.E."/>
            <person name="Delcher A.L."/>
            <person name="Guiliano D.B."/>
            <person name="Miranda-Saavedra D."/>
            <person name="Angiuoli S.V."/>
            <person name="Creasy T."/>
            <person name="Amedeo P."/>
            <person name="Haas B."/>
            <person name="El-Sayed N.M."/>
            <person name="Wortman J.R."/>
            <person name="Feldblyum T."/>
            <person name="Tallon L."/>
            <person name="Schatz M."/>
            <person name="Shumway M."/>
            <person name="Koo H."/>
            <person name="Salzberg S.L."/>
            <person name="Schobel S."/>
            <person name="Pertea M."/>
            <person name="Pop M."/>
            <person name="White O."/>
            <person name="Barton G.J."/>
            <person name="Carlow C.K."/>
            <person name="Crawford M.J."/>
            <person name="Daub J."/>
            <person name="Dimmic M.W."/>
            <person name="Estes C.F."/>
            <person name="Foster J.M."/>
            <person name="Ganatra M."/>
            <person name="Gregory W.F."/>
            <person name="Johnson N.M."/>
            <person name="Jin J."/>
            <person name="Komuniecki R."/>
            <person name="Korf I."/>
            <person name="Kumar S."/>
            <person name="Laney S."/>
            <person name="Li B.W."/>
            <person name="Li W."/>
            <person name="Lindblom T.H."/>
            <person name="Lustigman S."/>
            <person name="Ma D."/>
            <person name="Maina C.V."/>
            <person name="Martin D.M."/>
            <person name="McCarter J.P."/>
            <person name="McReynolds L."/>
            <person name="Mitreva M."/>
            <person name="Nutman T.B."/>
            <person name="Parkinson J."/>
            <person name="Peregrin-Alvarez J.M."/>
            <person name="Poole C."/>
            <person name="Ren Q."/>
            <person name="Saunders L."/>
            <person name="Sluder A.E."/>
            <person name="Smith K."/>
            <person name="Stanke M."/>
            <person name="Unnasch T.R."/>
            <person name="Ware J."/>
            <person name="Wei A.D."/>
            <person name="Weil G."/>
            <person name="Williams D.J."/>
            <person name="Zhang Y."/>
            <person name="Williams S.A."/>
            <person name="Fraser-Liggett C."/>
            <person name="Slatko B."/>
            <person name="Blaxter M.L."/>
            <person name="Scott A.L."/>
        </authorList>
    </citation>
    <scope>NUCLEOTIDE SEQUENCE</scope>
    <source>
        <strain evidence="1 3">FR3</strain>
    </source>
</reference>
<dbReference type="CTD" id="6099040"/>
<evidence type="ECO:0000313" key="2">
    <source>
        <dbReference type="EMBL" id="VIO88430.1"/>
    </source>
</evidence>
<evidence type="ECO:0000313" key="3">
    <source>
        <dbReference type="Proteomes" id="UP000006672"/>
    </source>
</evidence>
<dbReference type="EMBL" id="LN856728">
    <property type="protein sequence ID" value="CRZ22892.1"/>
    <property type="molecule type" value="Genomic_DNA"/>
</dbReference>
<evidence type="ECO:0000313" key="1">
    <source>
        <dbReference type="EMBL" id="CRZ22892.1"/>
    </source>
</evidence>
<dbReference type="KEGG" id="bmy:BM_BM8844"/>
<dbReference type="PANTHER" id="PTHR31578">
    <property type="entry name" value="PROTEIN CBG21223-RELATED"/>
    <property type="match status" value="1"/>
</dbReference>
<dbReference type="RefSeq" id="XP_042930874.1">
    <property type="nucleotide sequence ID" value="XM_043074940.1"/>
</dbReference>
<proteinExistence type="predicted"/>
<protein>
    <submittedName>
        <fullName evidence="1">Bm8844</fullName>
    </submittedName>
    <submittedName>
        <fullName evidence="2 4">P40, putative</fullName>
    </submittedName>
</protein>
<evidence type="ECO:0000313" key="5">
    <source>
        <dbReference type="WormBase" id="Bm8844"/>
    </source>
</evidence>
<dbReference type="AlphaFoldDB" id="A0A0H5SG54"/>
<dbReference type="SUPFAM" id="SSF141739">
    <property type="entry name" value="MFPT repeat-like"/>
    <property type="match status" value="1"/>
</dbReference>
<keyword evidence="3" id="KW-1185">Reference proteome</keyword>